<sequence length="1512" mass="157118">MTHPAAADVVPADAPVPSASLPSSVPEDDISMEVDHGHLAADAAPSSFTLEESDHAVASIVDLGGNEKVDQSHIDATARALIRAWECDDVQNVFCLAVSQLPAKLGVFVGLIATIARTGGIAPASIMEAAAAAAAAAAAVDPPLGEGDHSPAPPPPQLPVRTDIPTDPAFHQLVASSLAGALARRASLPFSSSSRAHSVNGWHESKQIVLYFAELVRARLVAPLALVPWIRCFVDGVPETAPGAGAHHDTRFHHRYLLHAAILAIIRAGPAFAHAPIDDLVAAVDRRLAFVTGLPIADAEALTGDASAATAGGRLARLARSQELVALPDRRVRAPLRPEAGAPCQARYVADVDTLAEAWLAWRSALHASRAQPDAMHGPADPLVVALRGLASYLALEEATEQPGPGSAPAVFPISLPEPPRVDEYTGQPLPVPVLPFHRSFLIPPSLLAWTRHAEAATVAAERTATRAAGVARVAALRHLRPERPAPGGGAMLLTEDDLAALPELSDSHTRQVVTAAGRFGAGLVQSAVPPLRALARAVLEDATRETVFFLARNRPDCAKHLLSMASLGEAADASSATGAYPDGGDAAPEADRDFPASAAPRPPAPAPAVAAHIIEALVSLALAPPAAPSSPGAGGGGLGLGGAPVDVIFVQSVIVEMCKTEKEALQNQQTGLGGFAGAVAAGGPAGPGATGAGAAVGTGPVGASSPAGTGICSLAVSAIADAFLRDAIALDTVLAHVRIARWLASFASNSEFVLAPAPPAVCPVDAGKRTAISAALALHTRRAAEQPTLSRFSSGAGPAAVGAPGGHGAVVAAAIAVAAVHGLEGPALTACLAALAADLPPGNASPPGTCFDAWQDLLLASMTGAGPEADQAWYSGAAAAAAAATAAADPEADSSDAGLSTRLRSRASHCLFRSFITALIRFGPAERVATVLPPLYHAHYLAPELAALAVSAGVGSSRGTGALAAPASQPAEPHLNILSMFPLVNDLMKQFYSDIILALRQRRSMNMVDCILQHAESKQAESGFLAAGQPVIPSLVLFCGALLQLSFGPFERDPESDPSTNSFESTLPPLTSFQTTVRHYYDIFLDLINAEPAGALIILDLLLRHVYPATALPFADRLEPLPAEQARQAFPESDGVGRASSRGMIAEMAVGYWLDLCLLTPMQAVRFCLVEARPTDMPVIAPYAASGPGAAPEDGLTAGSEGRQRGWFALVYRVGLQSAMCILHASLDRMTERLELTSVSDALCAEELATATSKVAARREERAARRRARLLARRSATAGKGDGDRRKRPFSEMSAEDGPDQGDDQATEDRALFMSDEEGLSDEDAAGEAREDAEDEDADQHTLREAKARCETMQQKLQAARREYRELFVFTFSELSKACSCPNATESERQTAQSALRSLVAHYAARPLLRLSAATSSSPLSSMTRLPEELFWFEHLETLPADATPEALLASPASDTEAEAARLPATCRDILPAFEATSPGGNPAAALAHMLKYAAYLRAPRPFSSTLGAQR</sequence>
<dbReference type="RefSeq" id="XP_009494211.1">
    <property type="nucleotide sequence ID" value="XM_009495936.1"/>
</dbReference>
<evidence type="ECO:0000313" key="3">
    <source>
        <dbReference type="Proteomes" id="UP000030693"/>
    </source>
</evidence>
<keyword evidence="3" id="KW-1185">Reference proteome</keyword>
<organism evidence="2">
    <name type="scientific">Fonticula alba</name>
    <name type="common">Slime mold</name>
    <dbReference type="NCBI Taxonomy" id="691883"/>
    <lineage>
        <taxon>Eukaryota</taxon>
        <taxon>Rotosphaerida</taxon>
        <taxon>Fonticulaceae</taxon>
        <taxon>Fonticula</taxon>
    </lineage>
</organism>
<proteinExistence type="predicted"/>
<feature type="region of interest" description="Disordered" evidence="1">
    <location>
        <begin position="1271"/>
        <end position="1342"/>
    </location>
</feature>
<name>A0A058ZAZ2_FONAL</name>
<feature type="compositionally biased region" description="Acidic residues" evidence="1">
    <location>
        <begin position="1295"/>
        <end position="1307"/>
    </location>
</feature>
<accession>A0A058ZAZ2</accession>
<feature type="compositionally biased region" description="Acidic residues" evidence="1">
    <location>
        <begin position="1316"/>
        <end position="1339"/>
    </location>
</feature>
<reference evidence="2" key="1">
    <citation type="submission" date="2013-04" db="EMBL/GenBank/DDBJ databases">
        <title>The Genome Sequence of Fonticula alba ATCC 38817.</title>
        <authorList>
            <consortium name="The Broad Institute Genomics Platform"/>
            <person name="Russ C."/>
            <person name="Cuomo C."/>
            <person name="Burger G."/>
            <person name="Gray M.W."/>
            <person name="Holland P.W.H."/>
            <person name="King N."/>
            <person name="Lang F.B.F."/>
            <person name="Roger A.J."/>
            <person name="Ruiz-Trillo I."/>
            <person name="Brown M."/>
            <person name="Walker B."/>
            <person name="Young S."/>
            <person name="Zeng Q."/>
            <person name="Gargeya S."/>
            <person name="Fitzgerald M."/>
            <person name="Haas B."/>
            <person name="Abouelleil A."/>
            <person name="Allen A.W."/>
            <person name="Alvarado L."/>
            <person name="Arachchi H.M."/>
            <person name="Berlin A.M."/>
            <person name="Chapman S.B."/>
            <person name="Gainer-Dewar J."/>
            <person name="Goldberg J."/>
            <person name="Griggs A."/>
            <person name="Gujja S."/>
            <person name="Hansen M."/>
            <person name="Howarth C."/>
            <person name="Imamovic A."/>
            <person name="Ireland A."/>
            <person name="Larimer J."/>
            <person name="McCowan C."/>
            <person name="Murphy C."/>
            <person name="Pearson M."/>
            <person name="Poon T.W."/>
            <person name="Priest M."/>
            <person name="Roberts A."/>
            <person name="Saif S."/>
            <person name="Shea T."/>
            <person name="Sisk P."/>
            <person name="Sykes S."/>
            <person name="Wortman J."/>
            <person name="Nusbaum C."/>
            <person name="Birren B."/>
        </authorList>
    </citation>
    <scope>NUCLEOTIDE SEQUENCE [LARGE SCALE GENOMIC DNA]</scope>
    <source>
        <strain evidence="2">ATCC 38817</strain>
    </source>
</reference>
<dbReference type="Proteomes" id="UP000030693">
    <property type="component" value="Unassembled WGS sequence"/>
</dbReference>
<dbReference type="GeneID" id="20526762"/>
<evidence type="ECO:0000256" key="1">
    <source>
        <dbReference type="SAM" id="MobiDB-lite"/>
    </source>
</evidence>
<dbReference type="EMBL" id="KB932203">
    <property type="protein sequence ID" value="KCV71088.1"/>
    <property type="molecule type" value="Genomic_DNA"/>
</dbReference>
<protein>
    <submittedName>
        <fullName evidence="2">Uncharacterized protein</fullName>
    </submittedName>
</protein>
<feature type="region of interest" description="Disordered" evidence="1">
    <location>
        <begin position="575"/>
        <end position="606"/>
    </location>
</feature>
<gene>
    <name evidence="2" type="ORF">H696_02037</name>
</gene>
<feature type="region of interest" description="Disordered" evidence="1">
    <location>
        <begin position="1"/>
        <end position="25"/>
    </location>
</feature>
<evidence type="ECO:0000313" key="2">
    <source>
        <dbReference type="EMBL" id="KCV71088.1"/>
    </source>
</evidence>